<feature type="repeat" description="ANK" evidence="4">
    <location>
        <begin position="301"/>
        <end position="333"/>
    </location>
</feature>
<feature type="region of interest" description="Disordered" evidence="6">
    <location>
        <begin position="969"/>
        <end position="1025"/>
    </location>
</feature>
<dbReference type="PANTHER" id="PTHR23206:SF8">
    <property type="entry name" value="ANKYRIN REPEAT AND KH DOMAIN-CONTAINING 1"/>
    <property type="match status" value="1"/>
</dbReference>
<dbReference type="Pfam" id="PF12796">
    <property type="entry name" value="Ank_2"/>
    <property type="match status" value="5"/>
</dbReference>
<dbReference type="PROSITE" id="PS50088">
    <property type="entry name" value="ANK_REPEAT"/>
    <property type="match status" value="13"/>
</dbReference>
<feature type="repeat" description="ANK" evidence="4">
    <location>
        <begin position="101"/>
        <end position="133"/>
    </location>
</feature>
<feature type="compositionally biased region" description="Basic residues" evidence="6">
    <location>
        <begin position="984"/>
        <end position="997"/>
    </location>
</feature>
<evidence type="ECO:0000259" key="7">
    <source>
        <dbReference type="SMART" id="SM00322"/>
    </source>
</evidence>
<reference evidence="9 10" key="2">
    <citation type="submission" date="2023-11" db="UniProtKB">
        <authorList>
            <consortium name="WormBaseParasite"/>
        </authorList>
    </citation>
    <scope>IDENTIFICATION</scope>
</reference>
<dbReference type="InterPro" id="IPR036770">
    <property type="entry name" value="Ankyrin_rpt-contain_sf"/>
</dbReference>
<dbReference type="SUPFAM" id="SSF48403">
    <property type="entry name" value="Ankyrin repeat"/>
    <property type="match status" value="2"/>
</dbReference>
<dbReference type="InterPro" id="IPR002110">
    <property type="entry name" value="Ankyrin_rpt"/>
</dbReference>
<feature type="region of interest" description="Disordered" evidence="6">
    <location>
        <begin position="637"/>
        <end position="670"/>
    </location>
</feature>
<feature type="repeat" description="ANK" evidence="4">
    <location>
        <begin position="401"/>
        <end position="433"/>
    </location>
</feature>
<dbReference type="Gene3D" id="3.30.1370.10">
    <property type="entry name" value="K Homology domain, type 1"/>
    <property type="match status" value="1"/>
</dbReference>
<feature type="repeat" description="ANK" evidence="4">
    <location>
        <begin position="467"/>
        <end position="499"/>
    </location>
</feature>
<dbReference type="GO" id="GO:0003723">
    <property type="term" value="F:RNA binding"/>
    <property type="evidence" value="ECO:0007669"/>
    <property type="project" value="UniProtKB-UniRule"/>
</dbReference>
<reference evidence="8" key="1">
    <citation type="submission" date="2022-06" db="EMBL/GenBank/DDBJ databases">
        <authorList>
            <person name="Berger JAMES D."/>
            <person name="Berger JAMES D."/>
        </authorList>
    </citation>
    <scope>NUCLEOTIDE SEQUENCE [LARGE SCALE GENOMIC DNA]</scope>
</reference>
<feature type="repeat" description="ANK" evidence="4">
    <location>
        <begin position="334"/>
        <end position="366"/>
    </location>
</feature>
<dbReference type="GO" id="GO:0005737">
    <property type="term" value="C:cytoplasm"/>
    <property type="evidence" value="ECO:0007669"/>
    <property type="project" value="TreeGrafter"/>
</dbReference>
<evidence type="ECO:0000256" key="1">
    <source>
        <dbReference type="ARBA" id="ARBA00022737"/>
    </source>
</evidence>
<feature type="compositionally biased region" description="Polar residues" evidence="6">
    <location>
        <begin position="2275"/>
        <end position="2287"/>
    </location>
</feature>
<feature type="region of interest" description="Disordered" evidence="6">
    <location>
        <begin position="2275"/>
        <end position="2296"/>
    </location>
</feature>
<dbReference type="Pfam" id="PF13637">
    <property type="entry name" value="Ank_4"/>
    <property type="match status" value="1"/>
</dbReference>
<dbReference type="InterPro" id="IPR036612">
    <property type="entry name" value="KH_dom_type_1_sf"/>
</dbReference>
<dbReference type="WBParaSite" id="SRDH1_11220.1">
    <property type="protein sequence ID" value="SRDH1_11220.1"/>
    <property type="gene ID" value="SRDH1_11220"/>
</dbReference>
<accession>A0AA85EJS4</accession>
<evidence type="ECO:0000313" key="8">
    <source>
        <dbReference type="Proteomes" id="UP000050792"/>
    </source>
</evidence>
<feature type="repeat" description="ANK" evidence="4">
    <location>
        <begin position="368"/>
        <end position="400"/>
    </location>
</feature>
<dbReference type="WBParaSite" id="SRDH1_11220.2">
    <property type="protein sequence ID" value="SRDH1_11220.2"/>
    <property type="gene ID" value="SRDH1_11220"/>
</dbReference>
<name>A0AA85EJS4_9TREM</name>
<dbReference type="PANTHER" id="PTHR23206">
    <property type="entry name" value="MASK PROTEIN"/>
    <property type="match status" value="1"/>
</dbReference>
<dbReference type="PRINTS" id="PR01415">
    <property type="entry name" value="ANKYRIN"/>
</dbReference>
<dbReference type="InterPro" id="IPR004087">
    <property type="entry name" value="KH_dom"/>
</dbReference>
<proteinExistence type="predicted"/>
<keyword evidence="2 4" id="KW-0040">ANK repeat</keyword>
<feature type="repeat" description="ANK" evidence="4">
    <location>
        <begin position="434"/>
        <end position="466"/>
    </location>
</feature>
<keyword evidence="3" id="KW-0175">Coiled coil</keyword>
<feature type="compositionally biased region" description="Polar residues" evidence="6">
    <location>
        <begin position="659"/>
        <end position="670"/>
    </location>
</feature>
<feature type="repeat" description="ANK" evidence="4">
    <location>
        <begin position="138"/>
        <end position="167"/>
    </location>
</feature>
<feature type="repeat" description="ANK" evidence="4">
    <location>
        <begin position="235"/>
        <end position="267"/>
    </location>
</feature>
<feature type="compositionally biased region" description="Basic residues" evidence="6">
    <location>
        <begin position="638"/>
        <end position="650"/>
    </location>
</feature>
<feature type="region of interest" description="Disordered" evidence="6">
    <location>
        <begin position="1556"/>
        <end position="1583"/>
    </location>
</feature>
<dbReference type="Pfam" id="PF00013">
    <property type="entry name" value="KH_1"/>
    <property type="match status" value="1"/>
</dbReference>
<feature type="compositionally biased region" description="Low complexity" evidence="6">
    <location>
        <begin position="809"/>
        <end position="837"/>
    </location>
</feature>
<dbReference type="InterPro" id="IPR051631">
    <property type="entry name" value="Ankyrin-KH/SAM_domain"/>
</dbReference>
<dbReference type="GO" id="GO:0045087">
    <property type="term" value="P:innate immune response"/>
    <property type="evidence" value="ECO:0007669"/>
    <property type="project" value="TreeGrafter"/>
</dbReference>
<organism evidence="8 9">
    <name type="scientific">Schistosoma rodhaini</name>
    <dbReference type="NCBI Taxonomy" id="6188"/>
    <lineage>
        <taxon>Eukaryota</taxon>
        <taxon>Metazoa</taxon>
        <taxon>Spiralia</taxon>
        <taxon>Lophotrochozoa</taxon>
        <taxon>Platyhelminthes</taxon>
        <taxon>Trematoda</taxon>
        <taxon>Digenea</taxon>
        <taxon>Strigeidida</taxon>
        <taxon>Schistosomatoidea</taxon>
        <taxon>Schistosomatidae</taxon>
        <taxon>Schistosoma</taxon>
    </lineage>
</organism>
<evidence type="ECO:0000256" key="6">
    <source>
        <dbReference type="SAM" id="MobiDB-lite"/>
    </source>
</evidence>
<keyword evidence="5" id="KW-0694">RNA-binding</keyword>
<dbReference type="Gene3D" id="1.25.40.20">
    <property type="entry name" value="Ankyrin repeat-containing domain"/>
    <property type="match status" value="5"/>
</dbReference>
<dbReference type="FunFam" id="1.25.40.20:FF:000046">
    <property type="entry name" value="Ankyrin repeat and KH domain-containing protein 1"/>
    <property type="match status" value="1"/>
</dbReference>
<protein>
    <recommendedName>
        <fullName evidence="7">K Homology domain-containing protein</fullName>
    </recommendedName>
</protein>
<dbReference type="SMART" id="SM00322">
    <property type="entry name" value="KH"/>
    <property type="match status" value="1"/>
</dbReference>
<feature type="repeat" description="ANK" evidence="4">
    <location>
        <begin position="268"/>
        <end position="300"/>
    </location>
</feature>
<dbReference type="InterPro" id="IPR004088">
    <property type="entry name" value="KH_dom_type_1"/>
</dbReference>
<feature type="compositionally biased region" description="Polar residues" evidence="6">
    <location>
        <begin position="1556"/>
        <end position="1567"/>
    </location>
</feature>
<feature type="region of interest" description="Disordered" evidence="6">
    <location>
        <begin position="1245"/>
        <end position="1287"/>
    </location>
</feature>
<feature type="repeat" description="ANK" evidence="4">
    <location>
        <begin position="168"/>
        <end position="200"/>
    </location>
</feature>
<dbReference type="PROSITE" id="PS50297">
    <property type="entry name" value="ANK_REP_REGION"/>
    <property type="match status" value="13"/>
</dbReference>
<dbReference type="SMART" id="SM00248">
    <property type="entry name" value="ANK"/>
    <property type="match status" value="15"/>
</dbReference>
<feature type="repeat" description="ANK" evidence="4">
    <location>
        <begin position="501"/>
        <end position="533"/>
    </location>
</feature>
<feature type="repeat" description="ANK" evidence="4">
    <location>
        <begin position="201"/>
        <end position="233"/>
    </location>
</feature>
<sequence length="2296" mass="242531">MGDFQSFKFENSIPDLCPETQLNFRKFLQAAGIENMLIKDGRRISDTEVLNEIRKEVAVLSMNDDDGRTSSLILACINGDDEAVKLLILSGECDVNEVAPDGETALTCAISSNAVRIVEMLLKHGSDPNFRGKKVECTPLMEAASVGYTDIVKLLLEHGACVAQKSNTGNTALHYAATSGHLECVCLLLQYNSPMEVQNDTGHTPLMEATSNGHVDVARCLIKHGCDINTHSAEFKESALTLASYKGHAEMVRFLLTAGADHEHRTDEMHTALMEAAMEGHVEVARLLLAHGANVNIPQDSFESPLTLAACGGHTELAHLLIGYGADIEEVNDEGYTPLMEAAREGHEETVALLLAVGAEVNARTEETQETALTLAACGGFIEVCEMLLNAGADIEVGGVGCSTPLMEAAQEGHLELVRRLLERGALVNAVTATGDTALHYAAENGHVKVCEKLLDWGAVFGAMTEGGRTPLMKAARTGHLEVVQLFLERGVAIDQPTSQNDANALSLACSGGHAKMVEFLLQHGADPQYQLRDGSTMLIEAARSGNPAVLRLILDYPKCLSQPSSMLPNASVQLVANTLNQHQTQHQFSHDQRSAYQSLVSGVPTIGNVIMPPPPPPLPISVSGIANMDMCLDPSHPHLHPQAHSHSCHSHQQLSFQAPSSLSTSTNSVQPTTHINAALANAYAVGWAAGAAALVHQQQQQQHTINSAITSSVDAPLVMCPPVSAILSHTHTSGPLHDQILLTNNNTFELLPGTSLSTNGSCTTLPTNCSIMAHNAHLNFQTASVTAAVDSVTGITSVQTVLTQATLGASGTGPSSSTTNSIGSISGGSSTSSGSSASSMVAGSSIDLTDDFSAGLLHCDTNHVLFICFFSVEHSPTLSRVLQHAHESSLCNQLSDAIIYDVDDKQCSAFRNPSGSPVTVVSMSPESSKPNQQIVNDVHLNSDSSITNVEKPNVQQDSDSIDNSFCSQEAESNAAAVTEAKREKHRNKKQSQRAAKRAAAENNTPFDLDKVSKSPSPEIQDPINSSVSPCYALSPSGDNENWNLLIESQSAHFGQYFNIGKSSNAVSDSNTWTVVVPSNSTRSQRTAVSTHVSSRVGNEMADWKTTNSSNSSYKRRLSIPVSRHDIGKVIGQGGAVVSALRNMSGIQIDIESARSDEVTERMVYLKGPSEAVQRTYETIQGLLDGSIAGNDVLLMYHALKKSSTLPSSMPLSSTALGSLSSRLNGTTSVTVQSTIKSGLSSVKVINPSNRTPRRTGKSVTSPLAANTTRSTSTQPTPLPVVSKPTKTPIVNNSSNITFSSTASTLIPLISSGLKTSTSGSASWSSKVSNTSSSKGNFASVAAAGISTHSSRLVKPVDNQIVKSVRSQSKTTVQNLMTAPATALSLSTTTPVSLLSLNLSPFSSSSHMFPDFIPSLSNVGDFCTDSLDEVSFPPLNPSKCTKITQSRTATTTIIPAVTVSNMRNPSYLSNTHVSSSSVNYPVESVSFEMDKLKINTSSGDLTYMLSISVFDSPVSTVHTASVSNSFPLTTLSATSSSNYGPLTVSPTCGVVQTSQSNTPMGSGSTHTPAYVSTPPTTTTQTKSFARAPGSERSAHQRNANVTATSVSLGLNDSFPPSLLSLDVNGNSNVSVNGGANDTTLFTPTKRAIASDIHNPDFRHDSISNHFRTDRSCEWQTSDPSAAPAQSSSAFVKNTTFSGASNTLTITSTSVGSSVIDSHSAMDSLPVVTNVSQTRDPIGSLHSMPILWSASRPDLNPNSISFQPSFQTLNQVVPNLKASAESADSLIQASLLRNDFSNHSVSDQFQDQYSTQGAQSGVLRQMVTQASLQKSNPVGLSYLQSAHQQTQNSNCSSGLNISSTPSLLPTSSANAPLNASFRFKPPMSGTSAYLESRPTALNGFPSGFCSPSTSSMSLNNQFSSIFPITQQQSFPLQQQLSLGPGTISALNQHTTSGLSTRLGNSSHPMINQTQLSMCSSGPGGSYTPPPFMTGYVQPSIQPVCSSTSVIHPNTNYTSHLINGFSSSSHMGTVCTPTVGAGVPLGIPSNTAQGPVQNQPVPIQPIGAERRRQANTLTSVTSSSIVYPNMSSNNNLAGPVNSAAPVVANPLATMHPQAPSPQQCSVNSNANNLLMAFTMNWMQQQHQQQHSNLVSGVSGTVNSPANWPPPMWPSNNLNNNYPVTCPPMKVPPCNPNDMNIYNNSAILPNTLPAVNGVAGHQHQQSIMAAAMAAMANIYPWNSGSGNGSGNSGILSGIPGISTAGSNRWVCPQVSTAFPGVNPSTPQPYYQEQYPTVKPSGGN</sequence>
<evidence type="ECO:0000313" key="10">
    <source>
        <dbReference type="WBParaSite" id="SRDH1_11220.2"/>
    </source>
</evidence>
<feature type="compositionally biased region" description="Polar residues" evidence="6">
    <location>
        <begin position="1258"/>
        <end position="1276"/>
    </location>
</feature>
<dbReference type="Proteomes" id="UP000050792">
    <property type="component" value="Unassembled WGS sequence"/>
</dbReference>
<evidence type="ECO:0000256" key="5">
    <source>
        <dbReference type="PROSITE-ProRule" id="PRU00117"/>
    </source>
</evidence>
<keyword evidence="1" id="KW-0677">Repeat</keyword>
<feature type="region of interest" description="Disordered" evidence="6">
    <location>
        <begin position="808"/>
        <end position="837"/>
    </location>
</feature>
<keyword evidence="8" id="KW-1185">Reference proteome</keyword>
<evidence type="ECO:0000313" key="9">
    <source>
        <dbReference type="WBParaSite" id="SRDH1_11220.1"/>
    </source>
</evidence>
<feature type="compositionally biased region" description="Polar residues" evidence="6">
    <location>
        <begin position="1014"/>
        <end position="1025"/>
    </location>
</feature>
<dbReference type="SUPFAM" id="SSF54791">
    <property type="entry name" value="Eukaryotic type KH-domain (KH-domain type I)"/>
    <property type="match status" value="1"/>
</dbReference>
<evidence type="ECO:0000256" key="2">
    <source>
        <dbReference type="ARBA" id="ARBA00023043"/>
    </source>
</evidence>
<dbReference type="PROSITE" id="PS50084">
    <property type="entry name" value="KH_TYPE_1"/>
    <property type="match status" value="1"/>
</dbReference>
<evidence type="ECO:0000256" key="4">
    <source>
        <dbReference type="PROSITE-ProRule" id="PRU00023"/>
    </source>
</evidence>
<feature type="domain" description="K Homology" evidence="7">
    <location>
        <begin position="1114"/>
        <end position="1185"/>
    </location>
</feature>
<evidence type="ECO:0000256" key="3">
    <source>
        <dbReference type="ARBA" id="ARBA00023054"/>
    </source>
</evidence>